<name>A0A7D5Q8X5_9EURY</name>
<evidence type="ECO:0000313" key="2">
    <source>
        <dbReference type="Proteomes" id="UP000509626"/>
    </source>
</evidence>
<proteinExistence type="predicted"/>
<protein>
    <submittedName>
        <fullName evidence="1">Universal stress protein</fullName>
    </submittedName>
</protein>
<accession>A0A7D5Q8X5</accession>
<dbReference type="KEGG" id="halu:HUG12_00015"/>
<gene>
    <name evidence="1" type="ORF">HUG12_00015</name>
</gene>
<organism evidence="1 2">
    <name type="scientific">Halorarum salinum</name>
    <dbReference type="NCBI Taxonomy" id="2743089"/>
    <lineage>
        <taxon>Archaea</taxon>
        <taxon>Methanobacteriati</taxon>
        <taxon>Methanobacteriota</taxon>
        <taxon>Stenosarchaea group</taxon>
        <taxon>Halobacteria</taxon>
        <taxon>Halobacteriales</taxon>
        <taxon>Haloferacaceae</taxon>
        <taxon>Halorarum</taxon>
    </lineage>
</organism>
<dbReference type="OrthoDB" id="157328at2157"/>
<sequence>MTDRPSILVPIRVLEGESIPEGVPELLANAHVVLLGYHVIPEQTAPGQARMQFEERANQRLDEYEAMLAEAGATTERRLVFTRDGGKTIDRTIREEDCLAVLVPNATGPPEDVLVAVRGAVGVDRLARVVAGLFGDTDASVTLYHVAGEGETDDDVRTLLDGVVARLTDLGTDASAIETRIEHDRGALDAIVDAADPFDAVVMGESDPSLATFVFGMPADKVAERFLGPVLVVQREPATGDDER</sequence>
<dbReference type="SUPFAM" id="SSF52402">
    <property type="entry name" value="Adenine nucleotide alpha hydrolases-like"/>
    <property type="match status" value="1"/>
</dbReference>
<keyword evidence="2" id="KW-1185">Reference proteome</keyword>
<dbReference type="Gene3D" id="3.40.50.12370">
    <property type="match status" value="1"/>
</dbReference>
<dbReference type="GeneID" id="56035796"/>
<dbReference type="AlphaFoldDB" id="A0A7D5Q8X5"/>
<reference evidence="1 2" key="1">
    <citation type="submission" date="2020-06" db="EMBL/GenBank/DDBJ databases">
        <title>NJ-3-1, isolated from saline soil.</title>
        <authorList>
            <person name="Cui H.L."/>
            <person name="Shi X."/>
        </authorList>
    </citation>
    <scope>NUCLEOTIDE SEQUENCE [LARGE SCALE GENOMIC DNA]</scope>
    <source>
        <strain evidence="1 2">NJ-3-1</strain>
    </source>
</reference>
<dbReference type="RefSeq" id="WP_179266825.1">
    <property type="nucleotide sequence ID" value="NZ_CP058579.1"/>
</dbReference>
<dbReference type="EMBL" id="CP058579">
    <property type="protein sequence ID" value="QLG60239.1"/>
    <property type="molecule type" value="Genomic_DNA"/>
</dbReference>
<evidence type="ECO:0000313" key="1">
    <source>
        <dbReference type="EMBL" id="QLG60239.1"/>
    </source>
</evidence>
<dbReference type="Proteomes" id="UP000509626">
    <property type="component" value="Chromosome"/>
</dbReference>